<evidence type="ECO:0000256" key="1">
    <source>
        <dbReference type="SAM" id="MobiDB-lite"/>
    </source>
</evidence>
<reference evidence="2 3" key="1">
    <citation type="journal article" date="2020" name="ISME J.">
        <title>Uncovering the hidden diversity of litter-decomposition mechanisms in mushroom-forming fungi.</title>
        <authorList>
            <person name="Floudas D."/>
            <person name="Bentzer J."/>
            <person name="Ahren D."/>
            <person name="Johansson T."/>
            <person name="Persson P."/>
            <person name="Tunlid A."/>
        </authorList>
    </citation>
    <scope>NUCLEOTIDE SEQUENCE [LARGE SCALE GENOMIC DNA]</scope>
    <source>
        <strain evidence="2 3">CBS 406.79</strain>
    </source>
</reference>
<evidence type="ECO:0000313" key="2">
    <source>
        <dbReference type="EMBL" id="KAF5371086.1"/>
    </source>
</evidence>
<gene>
    <name evidence="2" type="ORF">D9757_010791</name>
</gene>
<dbReference type="EMBL" id="JAACJN010000117">
    <property type="protein sequence ID" value="KAF5371086.1"/>
    <property type="molecule type" value="Genomic_DNA"/>
</dbReference>
<dbReference type="Proteomes" id="UP000518752">
    <property type="component" value="Unassembled WGS sequence"/>
</dbReference>
<organism evidence="2 3">
    <name type="scientific">Collybiopsis confluens</name>
    <dbReference type="NCBI Taxonomy" id="2823264"/>
    <lineage>
        <taxon>Eukaryota</taxon>
        <taxon>Fungi</taxon>
        <taxon>Dikarya</taxon>
        <taxon>Basidiomycota</taxon>
        <taxon>Agaricomycotina</taxon>
        <taxon>Agaricomycetes</taxon>
        <taxon>Agaricomycetidae</taxon>
        <taxon>Agaricales</taxon>
        <taxon>Marasmiineae</taxon>
        <taxon>Omphalotaceae</taxon>
        <taxon>Collybiopsis</taxon>
    </lineage>
</organism>
<dbReference type="AlphaFoldDB" id="A0A8H5GTQ3"/>
<keyword evidence="3" id="KW-1185">Reference proteome</keyword>
<proteinExistence type="predicted"/>
<protein>
    <submittedName>
        <fullName evidence="2">Uncharacterized protein</fullName>
    </submittedName>
</protein>
<sequence>MATHRDRFPKFPNLLDIQHKQTESGGYSFQIFQISTNKRRVGGIQIGDVGPVINDDSGGLRLFSLTSCYPSGPRDEHVRFTTGPARPTESRGDSGQVDGYGGGIISRLSAED</sequence>
<evidence type="ECO:0000313" key="3">
    <source>
        <dbReference type="Proteomes" id="UP000518752"/>
    </source>
</evidence>
<accession>A0A8H5GTQ3</accession>
<comment type="caution">
    <text evidence="2">The sequence shown here is derived from an EMBL/GenBank/DDBJ whole genome shotgun (WGS) entry which is preliminary data.</text>
</comment>
<feature type="region of interest" description="Disordered" evidence="1">
    <location>
        <begin position="73"/>
        <end position="112"/>
    </location>
</feature>
<name>A0A8H5GTQ3_9AGAR</name>